<dbReference type="GO" id="GO:0005223">
    <property type="term" value="F:intracellularly cGMP-activated cation channel activity"/>
    <property type="evidence" value="ECO:0007669"/>
    <property type="project" value="TreeGrafter"/>
</dbReference>
<dbReference type="Gene3D" id="2.60.120.10">
    <property type="entry name" value="Jelly Rolls"/>
    <property type="match status" value="1"/>
</dbReference>
<keyword evidence="6 10" id="KW-0472">Membrane</keyword>
<dbReference type="Pfam" id="PF00027">
    <property type="entry name" value="cNMP_binding"/>
    <property type="match status" value="1"/>
</dbReference>
<keyword evidence="3 10" id="KW-0812">Transmembrane</keyword>
<dbReference type="GO" id="GO:0005886">
    <property type="term" value="C:plasma membrane"/>
    <property type="evidence" value="ECO:0007669"/>
    <property type="project" value="TreeGrafter"/>
</dbReference>
<protein>
    <submittedName>
        <fullName evidence="13">Cyclic nucleotide-binding domain-containing protein</fullName>
    </submittedName>
</protein>
<feature type="region of interest" description="Disordered" evidence="9">
    <location>
        <begin position="320"/>
        <end position="339"/>
    </location>
</feature>
<keyword evidence="2" id="KW-0813">Transport</keyword>
<evidence type="ECO:0000256" key="4">
    <source>
        <dbReference type="ARBA" id="ARBA00022989"/>
    </source>
</evidence>
<keyword evidence="4 10" id="KW-1133">Transmembrane helix</keyword>
<keyword evidence="7" id="KW-1071">Ligand-gated ion channel</keyword>
<dbReference type="SMART" id="SM00100">
    <property type="entry name" value="cNMP"/>
    <property type="match status" value="1"/>
</dbReference>
<evidence type="ECO:0000256" key="9">
    <source>
        <dbReference type="SAM" id="MobiDB-lite"/>
    </source>
</evidence>
<dbReference type="FunFam" id="1.10.287.70:FF:000072">
    <property type="entry name" value="Cyclic nucleotide gated channel beta 3"/>
    <property type="match status" value="1"/>
</dbReference>
<dbReference type="PROSITE" id="PS50042">
    <property type="entry name" value="CNMP_BINDING_3"/>
    <property type="match status" value="1"/>
</dbReference>
<dbReference type="InterPro" id="IPR018490">
    <property type="entry name" value="cNMP-bd_dom_sf"/>
</dbReference>
<feature type="compositionally biased region" description="Low complexity" evidence="9">
    <location>
        <begin position="50"/>
        <end position="61"/>
    </location>
</feature>
<evidence type="ECO:0000256" key="8">
    <source>
        <dbReference type="ARBA" id="ARBA00023303"/>
    </source>
</evidence>
<dbReference type="InterPro" id="IPR050866">
    <property type="entry name" value="CNG_cation_channel"/>
</dbReference>
<dbReference type="FunFam" id="2.60.120.10:FF:000078">
    <property type="entry name" value="Cyclic nucleotide-gated channel"/>
    <property type="match status" value="1"/>
</dbReference>
<evidence type="ECO:0000256" key="2">
    <source>
        <dbReference type="ARBA" id="ARBA00022448"/>
    </source>
</evidence>
<feature type="region of interest" description="Disordered" evidence="9">
    <location>
        <begin position="1"/>
        <end position="164"/>
    </location>
</feature>
<feature type="compositionally biased region" description="Basic and acidic residues" evidence="9">
    <location>
        <begin position="819"/>
        <end position="837"/>
    </location>
</feature>
<dbReference type="GO" id="GO:0005222">
    <property type="term" value="F:intracellularly cAMP-activated cation channel activity"/>
    <property type="evidence" value="ECO:0007669"/>
    <property type="project" value="TreeGrafter"/>
</dbReference>
<feature type="domain" description="Cyclic nucleotide-binding" evidence="11">
    <location>
        <begin position="698"/>
        <end position="801"/>
    </location>
</feature>
<dbReference type="PROSITE" id="PS00889">
    <property type="entry name" value="CNMP_BINDING_2"/>
    <property type="match status" value="1"/>
</dbReference>
<evidence type="ECO:0000313" key="13">
    <source>
        <dbReference type="WBParaSite" id="Pan_g15758.t1"/>
    </source>
</evidence>
<evidence type="ECO:0000256" key="5">
    <source>
        <dbReference type="ARBA" id="ARBA00023065"/>
    </source>
</evidence>
<dbReference type="WBParaSite" id="Pan_g15758.t1">
    <property type="protein sequence ID" value="Pan_g15758.t1"/>
    <property type="gene ID" value="Pan_g15758"/>
</dbReference>
<proteinExistence type="predicted"/>
<dbReference type="GO" id="GO:0044877">
    <property type="term" value="F:protein-containing complex binding"/>
    <property type="evidence" value="ECO:0007669"/>
    <property type="project" value="TreeGrafter"/>
</dbReference>
<dbReference type="SUPFAM" id="SSF81324">
    <property type="entry name" value="Voltage-gated potassium channels"/>
    <property type="match status" value="1"/>
</dbReference>
<evidence type="ECO:0000256" key="3">
    <source>
        <dbReference type="ARBA" id="ARBA00022692"/>
    </source>
</evidence>
<dbReference type="Gene3D" id="1.10.287.630">
    <property type="entry name" value="Helix hairpin bin"/>
    <property type="match status" value="1"/>
</dbReference>
<organism evidence="12 13">
    <name type="scientific">Panagrellus redivivus</name>
    <name type="common">Microworm</name>
    <dbReference type="NCBI Taxonomy" id="6233"/>
    <lineage>
        <taxon>Eukaryota</taxon>
        <taxon>Metazoa</taxon>
        <taxon>Ecdysozoa</taxon>
        <taxon>Nematoda</taxon>
        <taxon>Chromadorea</taxon>
        <taxon>Rhabditida</taxon>
        <taxon>Tylenchina</taxon>
        <taxon>Panagrolaimomorpha</taxon>
        <taxon>Panagrolaimoidea</taxon>
        <taxon>Panagrolaimidae</taxon>
        <taxon>Panagrellus</taxon>
    </lineage>
</organism>
<dbReference type="Proteomes" id="UP000492821">
    <property type="component" value="Unassembled WGS sequence"/>
</dbReference>
<keyword evidence="5" id="KW-0406">Ion transport</keyword>
<evidence type="ECO:0000256" key="6">
    <source>
        <dbReference type="ARBA" id="ARBA00023136"/>
    </source>
</evidence>
<dbReference type="InterPro" id="IPR018488">
    <property type="entry name" value="cNMP-bd_CS"/>
</dbReference>
<feature type="region of interest" description="Disordered" evidence="9">
    <location>
        <begin position="818"/>
        <end position="837"/>
    </location>
</feature>
<keyword evidence="8" id="KW-0407">Ion channel</keyword>
<evidence type="ECO:0000313" key="12">
    <source>
        <dbReference type="Proteomes" id="UP000492821"/>
    </source>
</evidence>
<dbReference type="Pfam" id="PF00520">
    <property type="entry name" value="Ion_trans"/>
    <property type="match status" value="1"/>
</dbReference>
<keyword evidence="12" id="KW-1185">Reference proteome</keyword>
<reference evidence="13" key="2">
    <citation type="submission" date="2020-10" db="UniProtKB">
        <authorList>
            <consortium name="WormBaseParasite"/>
        </authorList>
    </citation>
    <scope>IDENTIFICATION</scope>
</reference>
<feature type="compositionally biased region" description="Basic residues" evidence="9">
    <location>
        <begin position="63"/>
        <end position="78"/>
    </location>
</feature>
<dbReference type="InterPro" id="IPR005821">
    <property type="entry name" value="Ion_trans_dom"/>
</dbReference>
<name>A0A7E4V3G7_PANRE</name>
<dbReference type="Gene3D" id="1.10.287.70">
    <property type="match status" value="1"/>
</dbReference>
<comment type="subcellular location">
    <subcellularLocation>
        <location evidence="1">Membrane</location>
        <topology evidence="1">Multi-pass membrane protein</topology>
    </subcellularLocation>
</comment>
<evidence type="ECO:0000256" key="10">
    <source>
        <dbReference type="SAM" id="Phobius"/>
    </source>
</evidence>
<sequence>MFRARFQQHLNDPPESEGFSEGLVSAASYSPEPPLAPSTRPRRRRAKEIPPSTTSENSTPPKVVKKRPRTSTKAKLKTKQPVEDLHESVETIIARGTTPGTSSSPPLPAMDSPSSTPPTPRSPVDSLPSPPPPTADFRGTIDGRRASLASEASKTPRTPHLTPREQLDLLLDIDRCGELPPSTEEVADVVDVGSTDIDPEADGIETSRSVKVVPDEVALDMVRKSIDMTPAAMPPMTSIEVQGASDNEGETSLPATPRASFLTVPSDGPPSSLHSSLDLTDRDDINSRLSFIMKERLHHFALDIKRRTSQVMEDIMQDDIESDNETSRTAPAPDTQGQENQEATLMSLIGLDENASAKPDTTVKKFWLIPEDIDPFSKKYLLWLSVVVLAFFYNAFGIPLRCAYPYQTDENIFWWMLFDYICDFIYIVDMVAVKPRLIFMRGGITVRDRKETLRHYIVSPMLKLDIVSLLPTDLLYLVTEGHLAAFRVNRLSKLYTFWEFFDLLDSSFSNPYAIRITRTFAYMIYLIHCNSCVYYVLSAWQAFGQLAYRYRDQWYLNKWVYNNQGNAYLRCMYFTAAVATSTGNNPPPTNVVEYAYMTFSWMMGVFVFALLLGQIRDIVYNANKNAEEFRTTMDKALGECKRLELPESVTEKVRAWFQYTWEQQKTLDEKKLVDKLPLKLQTDLALSVHYNTLSKVQLFQDCDRALLRDLVLKLRAVIFLPMEIVCNKGDVGKEMYIVNQGILEVVSEDHKIVFATMKVGTVFGEISLLAIGGNNRRTASIRSKGYSTLFVLSKADLNDVIKDYPDAQVMLKKKAKQMLKKDDAKKPRSKKDLQKDLTKKCEVSTKLPTPRMLSTVRKLLPQNSVVAHDLSTVMDAPPARKLKRWSTIPDDISEASDVEFTKMSLGDERYKPTQSLDEATLVSAVSDKEDKT</sequence>
<dbReference type="InterPro" id="IPR000595">
    <property type="entry name" value="cNMP-bd_dom"/>
</dbReference>
<feature type="compositionally biased region" description="Basic and acidic residues" evidence="9">
    <location>
        <begin position="80"/>
        <end position="89"/>
    </location>
</feature>
<feature type="transmembrane region" description="Helical" evidence="10">
    <location>
        <begin position="380"/>
        <end position="400"/>
    </location>
</feature>
<dbReference type="AlphaFoldDB" id="A0A7E4V3G7"/>
<feature type="transmembrane region" description="Helical" evidence="10">
    <location>
        <begin position="520"/>
        <end position="543"/>
    </location>
</feature>
<feature type="transmembrane region" description="Helical" evidence="10">
    <location>
        <begin position="594"/>
        <end position="613"/>
    </location>
</feature>
<reference evidence="12" key="1">
    <citation type="journal article" date="2013" name="Genetics">
        <title>The draft genome and transcriptome of Panagrellus redivivus are shaped by the harsh demands of a free-living lifestyle.</title>
        <authorList>
            <person name="Srinivasan J."/>
            <person name="Dillman A.R."/>
            <person name="Macchietto M.G."/>
            <person name="Heikkinen L."/>
            <person name="Lakso M."/>
            <person name="Fracchia K.M."/>
            <person name="Antoshechkin I."/>
            <person name="Mortazavi A."/>
            <person name="Wong G."/>
            <person name="Sternberg P.W."/>
        </authorList>
    </citation>
    <scope>NUCLEOTIDE SEQUENCE [LARGE SCALE GENOMIC DNA]</scope>
    <source>
        <strain evidence="12">MT8872</strain>
    </source>
</reference>
<dbReference type="GO" id="GO:0017071">
    <property type="term" value="C:intracellular cyclic nucleotide activated cation channel complex"/>
    <property type="evidence" value="ECO:0007669"/>
    <property type="project" value="TreeGrafter"/>
</dbReference>
<dbReference type="PANTHER" id="PTHR45638">
    <property type="entry name" value="CYCLIC NUCLEOTIDE-GATED CATION CHANNEL SUBUNIT A"/>
    <property type="match status" value="1"/>
</dbReference>
<dbReference type="PROSITE" id="PS00888">
    <property type="entry name" value="CNMP_BINDING_1"/>
    <property type="match status" value="1"/>
</dbReference>
<dbReference type="PANTHER" id="PTHR45638:SF1">
    <property type="entry name" value="CYCLIC NUCLEOTIDE-GATED ION CHANNEL SUBUNIT B, ISOFORM A"/>
    <property type="match status" value="1"/>
</dbReference>
<dbReference type="GO" id="GO:0030553">
    <property type="term" value="F:cGMP binding"/>
    <property type="evidence" value="ECO:0007669"/>
    <property type="project" value="TreeGrafter"/>
</dbReference>
<evidence type="ECO:0000259" key="11">
    <source>
        <dbReference type="PROSITE" id="PS50042"/>
    </source>
</evidence>
<dbReference type="SUPFAM" id="SSF51206">
    <property type="entry name" value="cAMP-binding domain-like"/>
    <property type="match status" value="1"/>
</dbReference>
<dbReference type="FunFam" id="1.10.287.630:FF:000001">
    <property type="entry name" value="Cyclic nucleotide-gated channel alpha 3"/>
    <property type="match status" value="1"/>
</dbReference>
<accession>A0A7E4V3G7</accession>
<dbReference type="InterPro" id="IPR014710">
    <property type="entry name" value="RmlC-like_jellyroll"/>
</dbReference>
<feature type="transmembrane region" description="Helical" evidence="10">
    <location>
        <begin position="412"/>
        <end position="433"/>
    </location>
</feature>
<dbReference type="CDD" id="cd00038">
    <property type="entry name" value="CAP_ED"/>
    <property type="match status" value="1"/>
</dbReference>
<evidence type="ECO:0000256" key="1">
    <source>
        <dbReference type="ARBA" id="ARBA00004141"/>
    </source>
</evidence>
<feature type="region of interest" description="Disordered" evidence="9">
    <location>
        <begin position="242"/>
        <end position="279"/>
    </location>
</feature>
<evidence type="ECO:0000256" key="7">
    <source>
        <dbReference type="ARBA" id="ARBA00023286"/>
    </source>
</evidence>